<keyword evidence="2" id="KW-1185">Reference proteome</keyword>
<accession>A0A1R2CZ73</accession>
<comment type="caution">
    <text evidence="1">The sequence shown here is derived from an EMBL/GenBank/DDBJ whole genome shotgun (WGS) entry which is preliminary data.</text>
</comment>
<name>A0A1R2CZ73_9CILI</name>
<evidence type="ECO:0000313" key="2">
    <source>
        <dbReference type="Proteomes" id="UP000187209"/>
    </source>
</evidence>
<dbReference type="AlphaFoldDB" id="A0A1R2CZ73"/>
<evidence type="ECO:0000313" key="1">
    <source>
        <dbReference type="EMBL" id="OMJ94308.1"/>
    </source>
</evidence>
<gene>
    <name evidence="1" type="ORF">SteCoe_2506</name>
</gene>
<dbReference type="Proteomes" id="UP000187209">
    <property type="component" value="Unassembled WGS sequence"/>
</dbReference>
<dbReference type="EMBL" id="MPUH01000028">
    <property type="protein sequence ID" value="OMJ94308.1"/>
    <property type="molecule type" value="Genomic_DNA"/>
</dbReference>
<organism evidence="1 2">
    <name type="scientific">Stentor coeruleus</name>
    <dbReference type="NCBI Taxonomy" id="5963"/>
    <lineage>
        <taxon>Eukaryota</taxon>
        <taxon>Sar</taxon>
        <taxon>Alveolata</taxon>
        <taxon>Ciliophora</taxon>
        <taxon>Postciliodesmatophora</taxon>
        <taxon>Heterotrichea</taxon>
        <taxon>Heterotrichida</taxon>
        <taxon>Stentoridae</taxon>
        <taxon>Stentor</taxon>
    </lineage>
</organism>
<protein>
    <submittedName>
        <fullName evidence="1">Uncharacterized protein</fullName>
    </submittedName>
</protein>
<sequence length="127" mass="14076">MEKVPDEGKRNSYVSQTQVKTDSTRTIVVQRQNLGKVVCGSCKKNKKCEVFHDSCIICQGCIIESIHSKNSKCFLCGKSVILSVKSKFTSKKEWVCDSCGRTGKARKLECGCLLCEDSCSKKAHNCT</sequence>
<reference evidence="1 2" key="1">
    <citation type="submission" date="2016-11" db="EMBL/GenBank/DDBJ databases">
        <title>The macronuclear genome of Stentor coeruleus: a giant cell with tiny introns.</title>
        <authorList>
            <person name="Slabodnick M."/>
            <person name="Ruby J.G."/>
            <person name="Reiff S.B."/>
            <person name="Swart E.C."/>
            <person name="Gosai S."/>
            <person name="Prabakaran S."/>
            <person name="Witkowska E."/>
            <person name="Larue G.E."/>
            <person name="Fisher S."/>
            <person name="Freeman R.M."/>
            <person name="Gunawardena J."/>
            <person name="Chu W."/>
            <person name="Stover N.A."/>
            <person name="Gregory B.D."/>
            <person name="Nowacki M."/>
            <person name="Derisi J."/>
            <person name="Roy S.W."/>
            <person name="Marshall W.F."/>
            <person name="Sood P."/>
        </authorList>
    </citation>
    <scope>NUCLEOTIDE SEQUENCE [LARGE SCALE GENOMIC DNA]</scope>
    <source>
        <strain evidence="1">WM001</strain>
    </source>
</reference>
<proteinExistence type="predicted"/>